<dbReference type="Proteomes" id="UP001526143">
    <property type="component" value="Unassembled WGS sequence"/>
</dbReference>
<comment type="caution">
    <text evidence="2">The sequence shown here is derived from an EMBL/GenBank/DDBJ whole genome shotgun (WGS) entry which is preliminary data.</text>
</comment>
<proteinExistence type="inferred from homology"/>
<gene>
    <name evidence="2" type="ORF">OGM63_22780</name>
</gene>
<evidence type="ECO:0000313" key="3">
    <source>
        <dbReference type="Proteomes" id="UP001526143"/>
    </source>
</evidence>
<reference evidence="2 3" key="1">
    <citation type="submission" date="2022-10" db="EMBL/GenBank/DDBJ databases">
        <title>Identification of biosynthetic pathway for the production of the potent trypsin inhibitor radiosumin.</title>
        <authorList>
            <person name="Fewer D.P."/>
            <person name="Delbaje E."/>
            <person name="Ouyang X."/>
            <person name="Agostino P.D."/>
            <person name="Wahlsten M."/>
            <person name="Jokela J."/>
            <person name="Permi P."/>
            <person name="Haapaniemi E."/>
            <person name="Koistinen H."/>
        </authorList>
    </citation>
    <scope>NUCLEOTIDE SEQUENCE [LARGE SCALE GENOMIC DNA]</scope>
    <source>
        <strain evidence="2 3">NIES-515</strain>
    </source>
</reference>
<dbReference type="EMBL" id="JAOWRF010000321">
    <property type="protein sequence ID" value="MCV3216303.1"/>
    <property type="molecule type" value="Genomic_DNA"/>
</dbReference>
<sequence>MKTVDKNQLKEKLLEFLQLVELEGEEILVTDGNKPVVKISQYENPPSTAELFQNMRGKVKYFEDLTTPTTEEWQEV</sequence>
<dbReference type="InterPro" id="IPR036165">
    <property type="entry name" value="YefM-like_sf"/>
</dbReference>
<dbReference type="SUPFAM" id="SSF143120">
    <property type="entry name" value="YefM-like"/>
    <property type="match status" value="1"/>
</dbReference>
<organism evidence="2 3">
    <name type="scientific">Plectonema radiosum NIES-515</name>
    <dbReference type="NCBI Taxonomy" id="2986073"/>
    <lineage>
        <taxon>Bacteria</taxon>
        <taxon>Bacillati</taxon>
        <taxon>Cyanobacteriota</taxon>
        <taxon>Cyanophyceae</taxon>
        <taxon>Oscillatoriophycideae</taxon>
        <taxon>Oscillatoriales</taxon>
        <taxon>Microcoleaceae</taxon>
        <taxon>Plectonema</taxon>
    </lineage>
</organism>
<evidence type="ECO:0000256" key="1">
    <source>
        <dbReference type="ARBA" id="ARBA00009981"/>
    </source>
</evidence>
<comment type="similarity">
    <text evidence="1">Belongs to the phD/YefM antitoxin family.</text>
</comment>
<evidence type="ECO:0000313" key="2">
    <source>
        <dbReference type="EMBL" id="MCV3216303.1"/>
    </source>
</evidence>
<dbReference type="RefSeq" id="WP_263747952.1">
    <property type="nucleotide sequence ID" value="NZ_JAOWRF010000321.1"/>
</dbReference>
<accession>A0ABT3B4L0</accession>
<protein>
    <submittedName>
        <fullName evidence="2">Prevent-host-death protein</fullName>
    </submittedName>
</protein>
<keyword evidence="3" id="KW-1185">Reference proteome</keyword>
<name>A0ABT3B4L0_9CYAN</name>